<dbReference type="CDD" id="cd07814">
    <property type="entry name" value="SRPBCC_CalC_Aha1-like"/>
    <property type="match status" value="1"/>
</dbReference>
<proteinExistence type="inferred from homology"/>
<reference evidence="4 5" key="1">
    <citation type="submission" date="2019-12" db="EMBL/GenBank/DDBJ databases">
        <authorList>
            <person name="Reyes-Prieto M."/>
        </authorList>
    </citation>
    <scope>NUCLEOTIDE SEQUENCE [LARGE SCALE GENOMIC DNA]</scope>
    <source>
        <strain evidence="4">HF14-78462</strain>
    </source>
</reference>
<feature type="domain" description="Activator of Hsp90 ATPase homologue 1/2-like C-terminal" evidence="3">
    <location>
        <begin position="25"/>
        <end position="154"/>
    </location>
</feature>
<comment type="similarity">
    <text evidence="1">Belongs to the AHA1 family.</text>
</comment>
<dbReference type="EMBL" id="CACSAS010000001">
    <property type="protein sequence ID" value="CAA0112690.1"/>
    <property type="molecule type" value="Genomic_DNA"/>
</dbReference>
<evidence type="ECO:0000259" key="3">
    <source>
        <dbReference type="Pfam" id="PF08327"/>
    </source>
</evidence>
<sequence>MTGSGAHGTENGGGSVSLVLVRRLNAPAGLVFSAWTDPKWLVRWLVPGAGALREAVIDPRPGGAYRLDGVDPDGTAYQLCGSYIEIVPERRIVASWCYEGAAGGLRGPPTRIEVDLRPLGVDACELTLTHGALSGEEAASLHRTVWTICLDRLAWSLAPPRTNPPSARRSARSPNSMATSTASCRKPSTADASPTGCASWR</sequence>
<feature type="compositionally biased region" description="Low complexity" evidence="2">
    <location>
        <begin position="160"/>
        <end position="178"/>
    </location>
</feature>
<dbReference type="RefSeq" id="WP_244616850.1">
    <property type="nucleotide sequence ID" value="NZ_CACSAS010000001.1"/>
</dbReference>
<organism evidence="4 5">
    <name type="scientific">Starkeya nomas</name>
    <dbReference type="NCBI Taxonomy" id="2666134"/>
    <lineage>
        <taxon>Bacteria</taxon>
        <taxon>Pseudomonadati</taxon>
        <taxon>Pseudomonadota</taxon>
        <taxon>Alphaproteobacteria</taxon>
        <taxon>Hyphomicrobiales</taxon>
        <taxon>Xanthobacteraceae</taxon>
        <taxon>Starkeya</taxon>
    </lineage>
</organism>
<protein>
    <recommendedName>
        <fullName evidence="3">Activator of Hsp90 ATPase homologue 1/2-like C-terminal domain-containing protein</fullName>
    </recommendedName>
</protein>
<gene>
    <name evidence="4" type="ORF">STARVERO_04089</name>
</gene>
<dbReference type="InterPro" id="IPR013538">
    <property type="entry name" value="ASHA1/2-like_C"/>
</dbReference>
<dbReference type="InterPro" id="IPR023393">
    <property type="entry name" value="START-like_dom_sf"/>
</dbReference>
<evidence type="ECO:0000313" key="5">
    <source>
        <dbReference type="Proteomes" id="UP000433050"/>
    </source>
</evidence>
<accession>A0A5S9Q4T6</accession>
<name>A0A5S9Q4T6_9HYPH</name>
<dbReference type="Gene3D" id="3.30.530.20">
    <property type="match status" value="1"/>
</dbReference>
<dbReference type="Proteomes" id="UP000433050">
    <property type="component" value="Unassembled WGS sequence"/>
</dbReference>
<evidence type="ECO:0000256" key="1">
    <source>
        <dbReference type="ARBA" id="ARBA00006817"/>
    </source>
</evidence>
<evidence type="ECO:0000313" key="4">
    <source>
        <dbReference type="EMBL" id="CAA0112690.1"/>
    </source>
</evidence>
<feature type="region of interest" description="Disordered" evidence="2">
    <location>
        <begin position="160"/>
        <end position="201"/>
    </location>
</feature>
<keyword evidence="5" id="KW-1185">Reference proteome</keyword>
<dbReference type="SUPFAM" id="SSF55961">
    <property type="entry name" value="Bet v1-like"/>
    <property type="match status" value="1"/>
</dbReference>
<evidence type="ECO:0000256" key="2">
    <source>
        <dbReference type="SAM" id="MobiDB-lite"/>
    </source>
</evidence>
<dbReference type="Pfam" id="PF08327">
    <property type="entry name" value="AHSA1"/>
    <property type="match status" value="1"/>
</dbReference>
<dbReference type="AlphaFoldDB" id="A0A5S9Q4T6"/>